<dbReference type="WBParaSite" id="PS1159_v2.g15988.t1">
    <property type="protein sequence ID" value="PS1159_v2.g15988.t1"/>
    <property type="gene ID" value="PS1159_v2.g15988"/>
</dbReference>
<sequence length="1494" mass="163609">MNFYLFFILFIFPFYSLCFPSDKVCDFEVGSTCDWYFTNHKELLEIEKHQFSNAKKHFSINVTYTSSISQSGSNGGILAHTISTKNNNGENNFKKVVGQIGGLTSAYGKNTSTNHYAYFSSKKSTDNIAMIVSPYYQHSSHSCSVNFKYRIIGNAGASLIVSTQLIPLHAISAEETTEEEAADWVNPTVRKIIPSTKSEALSIEVGIGEVGYPTRIRIECHPGNIETSKGTNVATECFIDDIRLTECEEHIWQPNVCSMDSQPKRYLCHKFAEQKCIDFSDVCDMHDDCPNREDEDNTIHNCKLAPPSARCDFEESRYIGGCEDWVIYNSANSIELIKLASVVEAISQSAKVRGNRISGAFRQTKMPLDKTYSNTNSGHYLMFSTFGDDYSVDEKFEDSGGLQYSHAMTPVFPRMDPKLKDSTNKLHGRCMVRFFFCHIGSTNFQIILERLKTHQKKVIWTPPRSSLVEPCIWEKAAITLDYQPGEYFLKFGIAKMNNHKSMFLMDDFSMSPDCFLMSPTPPNAKQCENIPETLTKIDGELSISGRRSFMIDKKIEFRIELYGASGGSLPTSTTNNYGGIVIANYILDLGDEVTFVVGQMGESPCNARTISQKQQTIQSIICSKGQKIQNPALEDILELPGTGGGGASAIFVNGEAIAIAGGGGGLFSADSKIGKTVNLSSSGGTNFKYVSPTSRRALRSNPDGDIIWTSGSGGSFDAEKTRSKPPIDCADCLIMTGQFLSPSNAKAGGCPKNRSWSLSGGFGGGGASCGPGGGGGGGFYGGIFGFKSHGEGGSSAVFAPVQKFISKAGINDGNGKIVLRACTLPCVVNATCKFEDPILGQIPKQFCICSNGRRVTGTESCKGAIEGMVGKVRKSFDAAHPKTLLALVLIGLLLLLSPCCCCIVYRSYTHRKKTKAFKNFHNELQMIATDPLGMGNGGGAIVTRGSISSNGQLNLITGNPIYQYTDLFDVPHINREWCEFHDVIGHGAFGEVRSGTFNRPNDTPLKVAIKTLPFESNPEIIHDFQTEAKILANFGHPNIVRFFGVCFDTYPKFIVLELLEGGDLKNYLRECRPKGSYSSTGSSSVPTSPTSPAGPSFQIMMKDLVEMSLDVAKGCEYLECNKFVHRDIAARNCLLTSKNPLMRTVKIADFGMARDIYRNDYYRKGGRAFLPVKWMPPEAFLDGIFTSKTDTWAFGVLLWEIFSLGYTPYPGRQNQEVMQLIVSGGRLDPPIGTPEEIYNFMIRCWETHSDARPTFKQIVTFLTEMVKHPKVCDAPLPPIVYKHGHKPSMTPPTTRSSAPPGDNDQTNPISTASQATISTFVTSMTESTTTSSYDSMPTKGEGVTHNLCPPYETKLAKPIMSLAPLERIASGDDSMSSHDDSTLHDTCSVKQSPYKIERQPSLRQSSSKPSGSSLSQNVTPASTALTTNSSIPFHKRIFRKSIEKPKTGPSQPLIHSSISSAGSSTSSSPPTNQQQNRPLKRGQNDSPPLPSQFI</sequence>
<name>A0AC35FEB7_9BILA</name>
<dbReference type="Proteomes" id="UP000887580">
    <property type="component" value="Unplaced"/>
</dbReference>
<evidence type="ECO:0000313" key="2">
    <source>
        <dbReference type="WBParaSite" id="PS1159_v2.g15988.t1"/>
    </source>
</evidence>
<accession>A0AC35FEB7</accession>
<reference evidence="2" key="1">
    <citation type="submission" date="2022-11" db="UniProtKB">
        <authorList>
            <consortium name="WormBaseParasite"/>
        </authorList>
    </citation>
    <scope>IDENTIFICATION</scope>
</reference>
<protein>
    <submittedName>
        <fullName evidence="2">Tyrosine-protein kinase receptor</fullName>
    </submittedName>
</protein>
<proteinExistence type="predicted"/>
<evidence type="ECO:0000313" key="1">
    <source>
        <dbReference type="Proteomes" id="UP000887580"/>
    </source>
</evidence>
<organism evidence="1 2">
    <name type="scientific">Panagrolaimus sp. PS1159</name>
    <dbReference type="NCBI Taxonomy" id="55785"/>
    <lineage>
        <taxon>Eukaryota</taxon>
        <taxon>Metazoa</taxon>
        <taxon>Ecdysozoa</taxon>
        <taxon>Nematoda</taxon>
        <taxon>Chromadorea</taxon>
        <taxon>Rhabditida</taxon>
        <taxon>Tylenchina</taxon>
        <taxon>Panagrolaimomorpha</taxon>
        <taxon>Panagrolaimoidea</taxon>
        <taxon>Panagrolaimidae</taxon>
        <taxon>Panagrolaimus</taxon>
    </lineage>
</organism>